<name>A0A2W5ADZ0_9SPHN</name>
<organism evidence="2 3">
    <name type="scientific">Sphingomonas sanxanigenens</name>
    <dbReference type="NCBI Taxonomy" id="397260"/>
    <lineage>
        <taxon>Bacteria</taxon>
        <taxon>Pseudomonadati</taxon>
        <taxon>Pseudomonadota</taxon>
        <taxon>Alphaproteobacteria</taxon>
        <taxon>Sphingomonadales</taxon>
        <taxon>Sphingomonadaceae</taxon>
        <taxon>Sphingomonas</taxon>
    </lineage>
</organism>
<feature type="region of interest" description="Disordered" evidence="1">
    <location>
        <begin position="60"/>
        <end position="108"/>
    </location>
</feature>
<sequence>MAARYARVKGCIVVRRRGALVAKGQSAARRRIGRAIDQGRRSCRIGYECERRAKIEADGRHARIPSDEGCRAGESRDAAGEGTAQPRRPGAVDNDGGERRRAAREDQLGRIVLTRDSVGQRQAADRHRRRRWGWRWRRRRCGRRRHARISGRRRDRDQRCAAPAHQRATVASTSARWAPCATGAADVPLRIFR</sequence>
<dbReference type="EMBL" id="QFNN01000008">
    <property type="protein sequence ID" value="PZO91522.1"/>
    <property type="molecule type" value="Genomic_DNA"/>
</dbReference>
<protein>
    <submittedName>
        <fullName evidence="2">Uncharacterized protein</fullName>
    </submittedName>
</protein>
<feature type="compositionally biased region" description="Basic and acidic residues" evidence="1">
    <location>
        <begin position="60"/>
        <end position="79"/>
    </location>
</feature>
<evidence type="ECO:0000313" key="2">
    <source>
        <dbReference type="EMBL" id="PZO91522.1"/>
    </source>
</evidence>
<dbReference type="Proteomes" id="UP000249066">
    <property type="component" value="Unassembled WGS sequence"/>
</dbReference>
<dbReference type="AlphaFoldDB" id="A0A2W5ADZ0"/>
<evidence type="ECO:0000256" key="1">
    <source>
        <dbReference type="SAM" id="MobiDB-lite"/>
    </source>
</evidence>
<proteinExistence type="predicted"/>
<feature type="compositionally biased region" description="Basic and acidic residues" evidence="1">
    <location>
        <begin position="96"/>
        <end position="108"/>
    </location>
</feature>
<evidence type="ECO:0000313" key="3">
    <source>
        <dbReference type="Proteomes" id="UP000249066"/>
    </source>
</evidence>
<comment type="caution">
    <text evidence="2">The sequence shown here is derived from an EMBL/GenBank/DDBJ whole genome shotgun (WGS) entry which is preliminary data.</text>
</comment>
<reference evidence="2 3" key="1">
    <citation type="submission" date="2017-08" db="EMBL/GenBank/DDBJ databases">
        <title>Infants hospitalized years apart are colonized by the same room-sourced microbial strains.</title>
        <authorList>
            <person name="Brooks B."/>
            <person name="Olm M.R."/>
            <person name="Firek B.A."/>
            <person name="Baker R."/>
            <person name="Thomas B.C."/>
            <person name="Morowitz M.J."/>
            <person name="Banfield J.F."/>
        </authorList>
    </citation>
    <scope>NUCLEOTIDE SEQUENCE [LARGE SCALE GENOMIC DNA]</scope>
    <source>
        <strain evidence="2">S2_018_000_R2_101</strain>
    </source>
</reference>
<gene>
    <name evidence="2" type="ORF">DI623_03095</name>
</gene>
<accession>A0A2W5ADZ0</accession>